<gene>
    <name evidence="2" type="ORF">A2Z42_01720</name>
</gene>
<reference evidence="2 3" key="1">
    <citation type="journal article" date="2016" name="Nat. Commun.">
        <title>Thousands of microbial genomes shed light on interconnected biogeochemical processes in an aquifer system.</title>
        <authorList>
            <person name="Anantharaman K."/>
            <person name="Brown C.T."/>
            <person name="Hug L.A."/>
            <person name="Sharon I."/>
            <person name="Castelle C.J."/>
            <person name="Probst A.J."/>
            <person name="Thomas B.C."/>
            <person name="Singh A."/>
            <person name="Wilkins M.J."/>
            <person name="Karaoz U."/>
            <person name="Brodie E.L."/>
            <person name="Williams K.H."/>
            <person name="Hubbard S.S."/>
            <person name="Banfield J.F."/>
        </authorList>
    </citation>
    <scope>NUCLEOTIDE SEQUENCE [LARGE SCALE GENOMIC DNA]</scope>
</reference>
<sequence>MNLLFQAVIVLGAGFITINLVGFSLRFLFPTLYQPETFSLGIIIPASVISIVVMISLTIYFSKKNTPG</sequence>
<feature type="transmembrane region" description="Helical" evidence="1">
    <location>
        <begin position="7"/>
        <end position="28"/>
    </location>
</feature>
<keyword evidence="1" id="KW-0472">Membrane</keyword>
<evidence type="ECO:0000313" key="3">
    <source>
        <dbReference type="Proteomes" id="UP000176645"/>
    </source>
</evidence>
<keyword evidence="1" id="KW-0812">Transmembrane</keyword>
<dbReference type="EMBL" id="MHCU01000035">
    <property type="protein sequence ID" value="OGY27474.1"/>
    <property type="molecule type" value="Genomic_DNA"/>
</dbReference>
<dbReference type="AlphaFoldDB" id="A0A1G1WII0"/>
<dbReference type="Proteomes" id="UP000176645">
    <property type="component" value="Unassembled WGS sequence"/>
</dbReference>
<organism evidence="2 3">
    <name type="scientific">Candidatus Woykebacteria bacterium RBG_19FT_COMBO_43_10</name>
    <dbReference type="NCBI Taxonomy" id="1802598"/>
    <lineage>
        <taxon>Bacteria</taxon>
        <taxon>Candidatus Woykeibacteriota</taxon>
    </lineage>
</organism>
<feature type="transmembrane region" description="Helical" evidence="1">
    <location>
        <begin position="40"/>
        <end position="61"/>
    </location>
</feature>
<keyword evidence="1" id="KW-1133">Transmembrane helix</keyword>
<protein>
    <submittedName>
        <fullName evidence="2">Uncharacterized protein</fullName>
    </submittedName>
</protein>
<accession>A0A1G1WII0</accession>
<name>A0A1G1WII0_9BACT</name>
<evidence type="ECO:0000313" key="2">
    <source>
        <dbReference type="EMBL" id="OGY27474.1"/>
    </source>
</evidence>
<evidence type="ECO:0000256" key="1">
    <source>
        <dbReference type="SAM" id="Phobius"/>
    </source>
</evidence>
<proteinExistence type="predicted"/>
<comment type="caution">
    <text evidence="2">The sequence shown here is derived from an EMBL/GenBank/DDBJ whole genome shotgun (WGS) entry which is preliminary data.</text>
</comment>